<accession>A0A819DVT1</accession>
<protein>
    <submittedName>
        <fullName evidence="1">Uncharacterized protein</fullName>
    </submittedName>
</protein>
<dbReference type="Proteomes" id="UP000663868">
    <property type="component" value="Unassembled WGS sequence"/>
</dbReference>
<dbReference type="EMBL" id="CAJOBB010001316">
    <property type="protein sequence ID" value="CAF3840059.1"/>
    <property type="molecule type" value="Genomic_DNA"/>
</dbReference>
<proteinExistence type="predicted"/>
<evidence type="ECO:0000313" key="2">
    <source>
        <dbReference type="Proteomes" id="UP000663868"/>
    </source>
</evidence>
<reference evidence="1" key="1">
    <citation type="submission" date="2021-02" db="EMBL/GenBank/DDBJ databases">
        <authorList>
            <person name="Nowell W R."/>
        </authorList>
    </citation>
    <scope>NUCLEOTIDE SEQUENCE</scope>
</reference>
<gene>
    <name evidence="1" type="ORF">KXQ929_LOCUS19421</name>
</gene>
<comment type="caution">
    <text evidence="1">The sequence shown here is derived from an EMBL/GenBank/DDBJ whole genome shotgun (WGS) entry which is preliminary data.</text>
</comment>
<sequence length="196" mass="23283">MPALRRLDIKAHGVLLDANAWEALLQTSLLQLTHFRLKTTTSCINNKDLEDILTSFETPFWIAKDNFYLIVTKHKYLDTKGLHSYKLQIDNEDEFNQPVIQWWIVPFRNLLDDIPTNDIISFGISGVVRSLSQYYYFNNIEHLVIYDMNEDKESDIIALLLLQLKNIISLRINYQHLLTYRNVYLEKNYYMKYLDI</sequence>
<dbReference type="AlphaFoldDB" id="A0A819DVT1"/>
<name>A0A819DVT1_9BILA</name>
<evidence type="ECO:0000313" key="1">
    <source>
        <dbReference type="EMBL" id="CAF3840059.1"/>
    </source>
</evidence>
<organism evidence="1 2">
    <name type="scientific">Adineta steineri</name>
    <dbReference type="NCBI Taxonomy" id="433720"/>
    <lineage>
        <taxon>Eukaryota</taxon>
        <taxon>Metazoa</taxon>
        <taxon>Spiralia</taxon>
        <taxon>Gnathifera</taxon>
        <taxon>Rotifera</taxon>
        <taxon>Eurotatoria</taxon>
        <taxon>Bdelloidea</taxon>
        <taxon>Adinetida</taxon>
        <taxon>Adinetidae</taxon>
        <taxon>Adineta</taxon>
    </lineage>
</organism>
<feature type="non-terminal residue" evidence="1">
    <location>
        <position position="196"/>
    </location>
</feature>